<evidence type="ECO:0000256" key="1">
    <source>
        <dbReference type="ARBA" id="ARBA00022737"/>
    </source>
</evidence>
<gene>
    <name evidence="2" type="ORF">VitviT2T_028488</name>
</gene>
<dbReference type="PANTHER" id="PTHR47926">
    <property type="entry name" value="PENTATRICOPEPTIDE REPEAT-CONTAINING PROTEIN"/>
    <property type="match status" value="1"/>
</dbReference>
<dbReference type="PANTHER" id="PTHR47926:SF347">
    <property type="entry name" value="PENTATRICOPEPTIDE REPEAT-CONTAINING PROTEIN"/>
    <property type="match status" value="1"/>
</dbReference>
<proteinExistence type="predicted"/>
<dbReference type="InterPro" id="IPR002885">
    <property type="entry name" value="PPR_rpt"/>
</dbReference>
<evidence type="ECO:0000313" key="2">
    <source>
        <dbReference type="EMBL" id="WKA10947.1"/>
    </source>
</evidence>
<reference evidence="2 3" key="1">
    <citation type="journal article" date="2023" name="Hortic Res">
        <title>The complete reference genome for grapevine (Vitis vinifera L.) genetics and breeding.</title>
        <authorList>
            <person name="Shi X."/>
            <person name="Cao S."/>
            <person name="Wang X."/>
            <person name="Huang S."/>
            <person name="Wang Y."/>
            <person name="Liu Z."/>
            <person name="Liu W."/>
            <person name="Leng X."/>
            <person name="Peng Y."/>
            <person name="Wang N."/>
            <person name="Wang Y."/>
            <person name="Ma Z."/>
            <person name="Xu X."/>
            <person name="Zhang F."/>
            <person name="Xue H."/>
            <person name="Zhong H."/>
            <person name="Wang Y."/>
            <person name="Zhang K."/>
            <person name="Velt A."/>
            <person name="Avia K."/>
            <person name="Holtgrawe D."/>
            <person name="Grimplet J."/>
            <person name="Matus J.T."/>
            <person name="Ware D."/>
            <person name="Wu X."/>
            <person name="Wang H."/>
            <person name="Liu C."/>
            <person name="Fang Y."/>
            <person name="Rustenholz C."/>
            <person name="Cheng Z."/>
            <person name="Xiao H."/>
            <person name="Zhou Y."/>
        </authorList>
    </citation>
    <scope>NUCLEOTIDE SEQUENCE [LARGE SCALE GENOMIC DNA]</scope>
    <source>
        <strain evidence="3">cv. Pinot noir / PN40024</strain>
        <tissue evidence="2">Leaf</tissue>
    </source>
</reference>
<sequence>MSFKFNFFYERSLIDIYSKCGSLVDAQKIFDAVVKPNTISWTTMIVGYVQVGLLEETHKG</sequence>
<keyword evidence="1" id="KW-0677">Repeat</keyword>
<evidence type="ECO:0008006" key="4">
    <source>
        <dbReference type="Google" id="ProtNLM"/>
    </source>
</evidence>
<dbReference type="Pfam" id="PF01535">
    <property type="entry name" value="PPR"/>
    <property type="match status" value="2"/>
</dbReference>
<keyword evidence="3" id="KW-1185">Reference proteome</keyword>
<dbReference type="Proteomes" id="UP001227230">
    <property type="component" value="Chromosome 18"/>
</dbReference>
<evidence type="ECO:0000313" key="3">
    <source>
        <dbReference type="Proteomes" id="UP001227230"/>
    </source>
</evidence>
<dbReference type="InterPro" id="IPR046960">
    <property type="entry name" value="PPR_At4g14850-like_plant"/>
</dbReference>
<dbReference type="Gene3D" id="1.25.40.10">
    <property type="entry name" value="Tetratricopeptide repeat domain"/>
    <property type="match status" value="1"/>
</dbReference>
<accession>A0ABY9DUB5</accession>
<dbReference type="InterPro" id="IPR011990">
    <property type="entry name" value="TPR-like_helical_dom_sf"/>
</dbReference>
<name>A0ABY9DUB5_VITVI</name>
<dbReference type="EMBL" id="CP126665">
    <property type="protein sequence ID" value="WKA10947.1"/>
    <property type="molecule type" value="Genomic_DNA"/>
</dbReference>
<protein>
    <recommendedName>
        <fullName evidence="4">Pentatricopeptide repeat-containing protein</fullName>
    </recommendedName>
</protein>
<organism evidence="2 3">
    <name type="scientific">Vitis vinifera</name>
    <name type="common">Grape</name>
    <dbReference type="NCBI Taxonomy" id="29760"/>
    <lineage>
        <taxon>Eukaryota</taxon>
        <taxon>Viridiplantae</taxon>
        <taxon>Streptophyta</taxon>
        <taxon>Embryophyta</taxon>
        <taxon>Tracheophyta</taxon>
        <taxon>Spermatophyta</taxon>
        <taxon>Magnoliopsida</taxon>
        <taxon>eudicotyledons</taxon>
        <taxon>Gunneridae</taxon>
        <taxon>Pentapetalae</taxon>
        <taxon>rosids</taxon>
        <taxon>Vitales</taxon>
        <taxon>Vitaceae</taxon>
        <taxon>Viteae</taxon>
        <taxon>Vitis</taxon>
    </lineage>
</organism>